<sequence>MQAASVSGIGREGQVGLFGLWRWLGPLSLVVALSCSAFTLATDSPLFSRYAWQLDLPPEPAMPLPARQGFATVGDFKMAYAIYGAGSPVLLIHGGLGNAEQWAAVVGPLAAHHQVIVADTRGHGRSERGSAPMTYDQLADDYLGLLDSLHLSKVALVGWSDGGIIGLDIAMHHPERLQSLVTYGANSRADALVKPVINPVMVEIGQRSEEDFIADGAGPAAWQRLTHDVQRMWDTEPSWTSADLARIRTRTLIADGQYEEFIDPDDTRSMAAAIPGARLELLPDTGHFAPLQTPAAFSRMVLAFLDQGDDPAGP</sequence>
<keyword evidence="5" id="KW-1185">Reference proteome</keyword>
<dbReference type="InterPro" id="IPR029058">
    <property type="entry name" value="AB_hydrolase_fold"/>
</dbReference>
<evidence type="ECO:0000259" key="3">
    <source>
        <dbReference type="Pfam" id="PF00561"/>
    </source>
</evidence>
<proteinExistence type="predicted"/>
<evidence type="ECO:0000256" key="2">
    <source>
        <dbReference type="SAM" id="Phobius"/>
    </source>
</evidence>
<feature type="domain" description="AB hydrolase-1" evidence="3">
    <location>
        <begin position="88"/>
        <end position="186"/>
    </location>
</feature>
<organism evidence="4 5">
    <name type="scientific">Arboricoccus pini</name>
    <dbReference type="NCBI Taxonomy" id="1963835"/>
    <lineage>
        <taxon>Bacteria</taxon>
        <taxon>Pseudomonadati</taxon>
        <taxon>Pseudomonadota</taxon>
        <taxon>Alphaproteobacteria</taxon>
        <taxon>Geminicoccales</taxon>
        <taxon>Geminicoccaceae</taxon>
        <taxon>Arboricoccus</taxon>
    </lineage>
</organism>
<dbReference type="Pfam" id="PF00561">
    <property type="entry name" value="Abhydrolase_1"/>
    <property type="match status" value="1"/>
</dbReference>
<feature type="transmembrane region" description="Helical" evidence="2">
    <location>
        <begin position="20"/>
        <end position="41"/>
    </location>
</feature>
<evidence type="ECO:0000313" key="4">
    <source>
        <dbReference type="EMBL" id="SNB73817.1"/>
    </source>
</evidence>
<gene>
    <name evidence="4" type="ORF">SAMN07250955_1112</name>
</gene>
<dbReference type="GO" id="GO:0016787">
    <property type="term" value="F:hydrolase activity"/>
    <property type="evidence" value="ECO:0007669"/>
    <property type="project" value="UniProtKB-KW"/>
</dbReference>
<keyword evidence="2" id="KW-0812">Transmembrane</keyword>
<dbReference type="PANTHER" id="PTHR43798">
    <property type="entry name" value="MONOACYLGLYCEROL LIPASE"/>
    <property type="match status" value="1"/>
</dbReference>
<dbReference type="InterPro" id="IPR000073">
    <property type="entry name" value="AB_hydrolase_1"/>
</dbReference>
<dbReference type="RefSeq" id="WP_088562211.1">
    <property type="nucleotide sequence ID" value="NZ_FYEH01000011.1"/>
</dbReference>
<accession>A0A212RMR0</accession>
<keyword evidence="1" id="KW-0378">Hydrolase</keyword>
<dbReference type="Gene3D" id="3.40.50.1820">
    <property type="entry name" value="alpha/beta hydrolase"/>
    <property type="match status" value="1"/>
</dbReference>
<evidence type="ECO:0000256" key="1">
    <source>
        <dbReference type="ARBA" id="ARBA00022801"/>
    </source>
</evidence>
<keyword evidence="2" id="KW-0472">Membrane</keyword>
<protein>
    <submittedName>
        <fullName evidence="4">Pimeloyl-ACP methyl ester carboxylesterase</fullName>
    </submittedName>
</protein>
<dbReference type="SUPFAM" id="SSF53474">
    <property type="entry name" value="alpha/beta-Hydrolases"/>
    <property type="match status" value="1"/>
</dbReference>
<keyword evidence="2" id="KW-1133">Transmembrane helix</keyword>
<name>A0A212RMR0_9PROT</name>
<dbReference type="InterPro" id="IPR050266">
    <property type="entry name" value="AB_hydrolase_sf"/>
</dbReference>
<dbReference type="AlphaFoldDB" id="A0A212RMR0"/>
<evidence type="ECO:0000313" key="5">
    <source>
        <dbReference type="Proteomes" id="UP000197065"/>
    </source>
</evidence>
<dbReference type="PANTHER" id="PTHR43798:SF31">
    <property type="entry name" value="AB HYDROLASE SUPERFAMILY PROTEIN YCLE"/>
    <property type="match status" value="1"/>
</dbReference>
<dbReference type="Proteomes" id="UP000197065">
    <property type="component" value="Unassembled WGS sequence"/>
</dbReference>
<dbReference type="PRINTS" id="PR00111">
    <property type="entry name" value="ABHYDROLASE"/>
</dbReference>
<dbReference type="EMBL" id="FYEH01000011">
    <property type="protein sequence ID" value="SNB73817.1"/>
    <property type="molecule type" value="Genomic_DNA"/>
</dbReference>
<reference evidence="4 5" key="1">
    <citation type="submission" date="2017-06" db="EMBL/GenBank/DDBJ databases">
        <authorList>
            <person name="Kim H.J."/>
            <person name="Triplett B.A."/>
        </authorList>
    </citation>
    <scope>NUCLEOTIDE SEQUENCE [LARGE SCALE GENOMIC DNA]</scope>
    <source>
        <strain evidence="4 5">B29T1</strain>
    </source>
</reference>
<dbReference type="GO" id="GO:0016020">
    <property type="term" value="C:membrane"/>
    <property type="evidence" value="ECO:0007669"/>
    <property type="project" value="TreeGrafter"/>
</dbReference>
<dbReference type="OrthoDB" id="9779853at2"/>